<gene>
    <name evidence="1" type="ORF">Sangu_1436300</name>
</gene>
<dbReference type="GO" id="GO:1990052">
    <property type="term" value="P:ER to chloroplast lipid transport"/>
    <property type="evidence" value="ECO:0007669"/>
    <property type="project" value="InterPro"/>
</dbReference>
<dbReference type="InterPro" id="IPR044160">
    <property type="entry name" value="TGD4-like"/>
</dbReference>
<organism evidence="1">
    <name type="scientific">Sesamum angustifolium</name>
    <dbReference type="NCBI Taxonomy" id="2727405"/>
    <lineage>
        <taxon>Eukaryota</taxon>
        <taxon>Viridiplantae</taxon>
        <taxon>Streptophyta</taxon>
        <taxon>Embryophyta</taxon>
        <taxon>Tracheophyta</taxon>
        <taxon>Spermatophyta</taxon>
        <taxon>Magnoliopsida</taxon>
        <taxon>eudicotyledons</taxon>
        <taxon>Gunneridae</taxon>
        <taxon>Pentapetalae</taxon>
        <taxon>asterids</taxon>
        <taxon>lamiids</taxon>
        <taxon>Lamiales</taxon>
        <taxon>Pedaliaceae</taxon>
        <taxon>Sesamum</taxon>
    </lineage>
</organism>
<name>A0AAW2N6J5_9LAMI</name>
<sequence>MAWASAGSGSLFVNPTQDVERSSIGAQNRVRFLADLFGSVCYTFQHGKFRNLFGDLTRIDARLDILSASDIAQKVYNLLSAQSNRPSNELSSPKINLIYQQQVAGPVVFRVDSKFSLDSSPGRHGPRLEDVIYSLNYSLRILGSGKVVAWYSPGRKEGMVELRL</sequence>
<reference evidence="1" key="1">
    <citation type="submission" date="2020-06" db="EMBL/GenBank/DDBJ databases">
        <authorList>
            <person name="Li T."/>
            <person name="Hu X."/>
            <person name="Zhang T."/>
            <person name="Song X."/>
            <person name="Zhang H."/>
            <person name="Dai N."/>
            <person name="Sheng W."/>
            <person name="Hou X."/>
            <person name="Wei L."/>
        </authorList>
    </citation>
    <scope>NUCLEOTIDE SEQUENCE</scope>
    <source>
        <strain evidence="1">G01</strain>
        <tissue evidence="1">Leaf</tissue>
    </source>
</reference>
<dbReference type="EMBL" id="JACGWK010000008">
    <property type="protein sequence ID" value="KAL0339142.1"/>
    <property type="molecule type" value="Genomic_DNA"/>
</dbReference>
<dbReference type="GO" id="GO:0009941">
    <property type="term" value="C:chloroplast envelope"/>
    <property type="evidence" value="ECO:0007669"/>
    <property type="project" value="TreeGrafter"/>
</dbReference>
<proteinExistence type="predicted"/>
<evidence type="ECO:0000313" key="1">
    <source>
        <dbReference type="EMBL" id="KAL0339142.1"/>
    </source>
</evidence>
<dbReference type="GO" id="GO:0034196">
    <property type="term" value="P:acylglycerol transport"/>
    <property type="evidence" value="ECO:0007669"/>
    <property type="project" value="InterPro"/>
</dbReference>
<dbReference type="AlphaFoldDB" id="A0AAW2N6J5"/>
<comment type="caution">
    <text evidence="1">The sequence shown here is derived from an EMBL/GenBank/DDBJ whole genome shotgun (WGS) entry which is preliminary data.</text>
</comment>
<reference evidence="1" key="2">
    <citation type="journal article" date="2024" name="Plant">
        <title>Genomic evolution and insights into agronomic trait innovations of Sesamum species.</title>
        <authorList>
            <person name="Miao H."/>
            <person name="Wang L."/>
            <person name="Qu L."/>
            <person name="Liu H."/>
            <person name="Sun Y."/>
            <person name="Le M."/>
            <person name="Wang Q."/>
            <person name="Wei S."/>
            <person name="Zheng Y."/>
            <person name="Lin W."/>
            <person name="Duan Y."/>
            <person name="Cao H."/>
            <person name="Xiong S."/>
            <person name="Wang X."/>
            <person name="Wei L."/>
            <person name="Li C."/>
            <person name="Ma Q."/>
            <person name="Ju M."/>
            <person name="Zhao R."/>
            <person name="Li G."/>
            <person name="Mu C."/>
            <person name="Tian Q."/>
            <person name="Mei H."/>
            <person name="Zhang T."/>
            <person name="Gao T."/>
            <person name="Zhang H."/>
        </authorList>
    </citation>
    <scope>NUCLEOTIDE SEQUENCE</scope>
    <source>
        <strain evidence="1">G01</strain>
    </source>
</reference>
<dbReference type="PANTHER" id="PTHR34954:SF3">
    <property type="entry name" value="EXPRESSED PROTEIN"/>
    <property type="match status" value="1"/>
</dbReference>
<protein>
    <submittedName>
        <fullName evidence="1">Uncharacterized protein</fullName>
    </submittedName>
</protein>
<dbReference type="GO" id="GO:0070300">
    <property type="term" value="F:phosphatidic acid binding"/>
    <property type="evidence" value="ECO:0007669"/>
    <property type="project" value="InterPro"/>
</dbReference>
<dbReference type="PANTHER" id="PTHR34954">
    <property type="entry name" value="EXPRESSED PROTEIN"/>
    <property type="match status" value="1"/>
</dbReference>
<accession>A0AAW2N6J5</accession>